<comment type="similarity">
    <text evidence="9">Belongs to the MurJ/MviN family.</text>
</comment>
<feature type="transmembrane region" description="Helical" evidence="10">
    <location>
        <begin position="200"/>
        <end position="219"/>
    </location>
</feature>
<keyword evidence="7 10" id="KW-0472">Membrane</keyword>
<keyword evidence="12" id="KW-1185">Reference proteome</keyword>
<accession>A0A967AX64</accession>
<feature type="transmembrane region" description="Helical" evidence="10">
    <location>
        <begin position="281"/>
        <end position="301"/>
    </location>
</feature>
<evidence type="ECO:0000256" key="7">
    <source>
        <dbReference type="ARBA" id="ARBA00023136"/>
    </source>
</evidence>
<proteinExistence type="inferred from homology"/>
<feature type="transmembrane region" description="Helical" evidence="10">
    <location>
        <begin position="416"/>
        <end position="439"/>
    </location>
</feature>
<feature type="transmembrane region" description="Helical" evidence="10">
    <location>
        <begin position="366"/>
        <end position="384"/>
    </location>
</feature>
<reference evidence="11" key="1">
    <citation type="submission" date="2019-07" db="EMBL/GenBank/DDBJ databases">
        <authorList>
            <person name="De-Chao Zhang Q."/>
        </authorList>
    </citation>
    <scope>NUCLEOTIDE SEQUENCE</scope>
    <source>
        <strain evidence="11">TP-CH-4</strain>
    </source>
</reference>
<feature type="transmembrane region" description="Helical" evidence="10">
    <location>
        <begin position="58"/>
        <end position="80"/>
    </location>
</feature>
<keyword evidence="3 10" id="KW-0812">Transmembrane</keyword>
<keyword evidence="4" id="KW-0133">Cell shape</keyword>
<keyword evidence="2" id="KW-1003">Cell membrane</keyword>
<dbReference type="PRINTS" id="PR01806">
    <property type="entry name" value="VIRFACTRMVIN"/>
</dbReference>
<evidence type="ECO:0000256" key="6">
    <source>
        <dbReference type="ARBA" id="ARBA00022989"/>
    </source>
</evidence>
<reference evidence="11" key="2">
    <citation type="submission" date="2020-03" db="EMBL/GenBank/DDBJ databases">
        <title>Flavobacteriaceae bacterium strain TP-CH-4, a member of the family Flavobacteriaceae isolated from a deep-sea seamount.</title>
        <authorList>
            <person name="Zhang D.-C."/>
        </authorList>
    </citation>
    <scope>NUCLEOTIDE SEQUENCE</scope>
    <source>
        <strain evidence="11">TP-CH-4</strain>
    </source>
</reference>
<evidence type="ECO:0000256" key="5">
    <source>
        <dbReference type="ARBA" id="ARBA00022984"/>
    </source>
</evidence>
<sequence>MKTQFLKAKESLKSLRNNVVVKNILLVGSITLLIKGIGFYKETLIASSFGLSVFLDTFFIAIIVPGFINNVFLGAFKSVFIPNYIAELNTKNNISSFQGTGFFVTAFISAAFMLIAFLFTDTYLDFFFPGHTTEYYNLIKSQFYYLLPCIALWGFSSLLSGLLNINDEFKYSSFESLFLPITIIVCLFFFKEPLGDKVLAVGTLAGAIVSFLFLIIVCFQKKIINISWPDLNNANARIMFAQVPAKVSSGLLTGMNVVVDQYFAAQLVIGSIAAINYGRKIPAFLSGLLVIALTNVLLPYFSKSLAKNKEKTFKTLFKMLKLIFVGVVVCIVLGILATDFMVALFFERKEFTSDDTEVVSNIQKIFLIYLPFSICGMVVVNFLTSINKNAFMAYVSLGALILNIILDYILMQYYGVFGIALCTTIVIILKNIILFYYTYKQSRI</sequence>
<dbReference type="EMBL" id="VIKU02000010">
    <property type="protein sequence ID" value="NHF61539.1"/>
    <property type="molecule type" value="Genomic_DNA"/>
</dbReference>
<feature type="transmembrane region" description="Helical" evidence="10">
    <location>
        <begin position="257"/>
        <end position="275"/>
    </location>
</feature>
<feature type="transmembrane region" description="Helical" evidence="10">
    <location>
        <begin position="101"/>
        <end position="123"/>
    </location>
</feature>
<evidence type="ECO:0000256" key="4">
    <source>
        <dbReference type="ARBA" id="ARBA00022960"/>
    </source>
</evidence>
<dbReference type="InterPro" id="IPR004268">
    <property type="entry name" value="MurJ"/>
</dbReference>
<evidence type="ECO:0000256" key="8">
    <source>
        <dbReference type="ARBA" id="ARBA00060041"/>
    </source>
</evidence>
<evidence type="ECO:0000256" key="3">
    <source>
        <dbReference type="ARBA" id="ARBA00022692"/>
    </source>
</evidence>
<evidence type="ECO:0000313" key="11">
    <source>
        <dbReference type="EMBL" id="NHF61539.1"/>
    </source>
</evidence>
<comment type="subcellular location">
    <subcellularLocation>
        <location evidence="1">Cell membrane</location>
        <topology evidence="1">Multi-pass membrane protein</topology>
    </subcellularLocation>
</comment>
<dbReference type="Pfam" id="PF03023">
    <property type="entry name" value="MurJ"/>
    <property type="match status" value="1"/>
</dbReference>
<keyword evidence="6 10" id="KW-1133">Transmembrane helix</keyword>
<evidence type="ECO:0000256" key="9">
    <source>
        <dbReference type="ARBA" id="ARBA00061532"/>
    </source>
</evidence>
<keyword evidence="5" id="KW-0573">Peptidoglycan synthesis</keyword>
<dbReference type="RefSeq" id="WP_152576036.1">
    <property type="nucleotide sequence ID" value="NZ_VIKU02000010.1"/>
</dbReference>
<evidence type="ECO:0000256" key="10">
    <source>
        <dbReference type="SAM" id="Phobius"/>
    </source>
</evidence>
<dbReference type="GO" id="GO:0005886">
    <property type="term" value="C:plasma membrane"/>
    <property type="evidence" value="ECO:0007669"/>
    <property type="project" value="UniProtKB-SubCell"/>
</dbReference>
<dbReference type="GO" id="GO:0009252">
    <property type="term" value="P:peptidoglycan biosynthetic process"/>
    <property type="evidence" value="ECO:0007669"/>
    <property type="project" value="UniProtKB-KW"/>
</dbReference>
<dbReference type="GO" id="GO:0008360">
    <property type="term" value="P:regulation of cell shape"/>
    <property type="evidence" value="ECO:0007669"/>
    <property type="project" value="UniProtKB-KW"/>
</dbReference>
<name>A0A967AX64_9FLAO</name>
<gene>
    <name evidence="11" type="ORF">FK220_019460</name>
</gene>
<feature type="transmembrane region" description="Helical" evidence="10">
    <location>
        <begin position="143"/>
        <end position="165"/>
    </location>
</feature>
<comment type="function">
    <text evidence="8">Involved in peptidoglycan biosynthesis. Transports lipid-linked peptidoglycan precursors from the inner to the outer leaflet of the cytoplasmic membrane.</text>
</comment>
<dbReference type="Proteomes" id="UP000707206">
    <property type="component" value="Unassembled WGS sequence"/>
</dbReference>
<feature type="transmembrane region" description="Helical" evidence="10">
    <location>
        <begin position="20"/>
        <end position="38"/>
    </location>
</feature>
<feature type="transmembrane region" description="Helical" evidence="10">
    <location>
        <begin position="391"/>
        <end position="410"/>
    </location>
</feature>
<dbReference type="AlphaFoldDB" id="A0A967AX64"/>
<evidence type="ECO:0000256" key="2">
    <source>
        <dbReference type="ARBA" id="ARBA00022475"/>
    </source>
</evidence>
<feature type="transmembrane region" description="Helical" evidence="10">
    <location>
        <begin position="177"/>
        <end position="194"/>
    </location>
</feature>
<evidence type="ECO:0000256" key="1">
    <source>
        <dbReference type="ARBA" id="ARBA00004651"/>
    </source>
</evidence>
<organism evidence="11 12">
    <name type="scientific">Pelagihabitans pacificus</name>
    <dbReference type="NCBI Taxonomy" id="2696054"/>
    <lineage>
        <taxon>Bacteria</taxon>
        <taxon>Pseudomonadati</taxon>
        <taxon>Bacteroidota</taxon>
        <taxon>Flavobacteriia</taxon>
        <taxon>Flavobacteriales</taxon>
        <taxon>Flavobacteriaceae</taxon>
        <taxon>Pelagihabitans</taxon>
    </lineage>
</organism>
<comment type="caution">
    <text evidence="11">The sequence shown here is derived from an EMBL/GenBank/DDBJ whole genome shotgun (WGS) entry which is preliminary data.</text>
</comment>
<protein>
    <submittedName>
        <fullName evidence="11">Virulence factor MviN</fullName>
    </submittedName>
</protein>
<evidence type="ECO:0000313" key="12">
    <source>
        <dbReference type="Proteomes" id="UP000707206"/>
    </source>
</evidence>
<dbReference type="PANTHER" id="PTHR43486">
    <property type="entry name" value="LIPID II FLIPPASE MURJ-RELATED"/>
    <property type="match status" value="1"/>
</dbReference>
<dbReference type="PANTHER" id="PTHR43486:SF1">
    <property type="entry name" value="LIPID II FLIPPASE MURJ-RELATED"/>
    <property type="match status" value="1"/>
</dbReference>
<feature type="transmembrane region" description="Helical" evidence="10">
    <location>
        <begin position="322"/>
        <end position="346"/>
    </location>
</feature>